<evidence type="ECO:0000259" key="19">
    <source>
        <dbReference type="PROSITE" id="PS50004"/>
    </source>
</evidence>
<evidence type="ECO:0000256" key="13">
    <source>
        <dbReference type="ARBA" id="ARBA00066230"/>
    </source>
</evidence>
<dbReference type="PRINTS" id="PR00399">
    <property type="entry name" value="SYNAPTOTAGMN"/>
</dbReference>
<evidence type="ECO:0000256" key="3">
    <source>
        <dbReference type="ARBA" id="ARBA00022490"/>
    </source>
</evidence>
<feature type="non-terminal residue" evidence="22">
    <location>
        <position position="692"/>
    </location>
</feature>
<dbReference type="Proteomes" id="UP000584415">
    <property type="component" value="Unassembled WGS sequence"/>
</dbReference>
<keyword evidence="8" id="KW-0106">Calcium</keyword>
<gene>
    <name evidence="22" type="primary">Doc2b</name>
    <name evidence="22" type="ORF">DYACAS_R04582</name>
</gene>
<dbReference type="InterPro" id="IPR001565">
    <property type="entry name" value="Synaptotagmin"/>
</dbReference>
<dbReference type="PROSITE" id="PS50004">
    <property type="entry name" value="C2"/>
    <property type="match status" value="2"/>
</dbReference>
<dbReference type="GO" id="GO:0030658">
    <property type="term" value="C:transport vesicle membrane"/>
    <property type="evidence" value="ECO:0007669"/>
    <property type="project" value="UniProtKB-SubCell"/>
</dbReference>
<comment type="caution">
    <text evidence="22">The sequence shown here is derived from an EMBL/GenBank/DDBJ whole genome shotgun (WGS) entry which is preliminary data.</text>
</comment>
<dbReference type="InterPro" id="IPR035892">
    <property type="entry name" value="C2_domain_sf"/>
</dbReference>
<evidence type="ECO:0000256" key="10">
    <source>
        <dbReference type="ARBA" id="ARBA00023136"/>
    </source>
</evidence>
<evidence type="ECO:0000256" key="12">
    <source>
        <dbReference type="ARBA" id="ARBA00034103"/>
    </source>
</evidence>
<dbReference type="InterPro" id="IPR000008">
    <property type="entry name" value="C2_dom"/>
</dbReference>
<dbReference type="GO" id="GO:0006886">
    <property type="term" value="P:intracellular protein transport"/>
    <property type="evidence" value="ECO:0007669"/>
    <property type="project" value="InterPro"/>
</dbReference>
<dbReference type="Gene3D" id="2.60.40.150">
    <property type="entry name" value="C2 domain"/>
    <property type="match status" value="2"/>
</dbReference>
<evidence type="ECO:0000259" key="21">
    <source>
        <dbReference type="PROSITE" id="PS50916"/>
    </source>
</evidence>
<evidence type="ECO:0000256" key="4">
    <source>
        <dbReference type="ARBA" id="ARBA00022723"/>
    </source>
</evidence>
<evidence type="ECO:0000256" key="15">
    <source>
        <dbReference type="ARBA" id="ARBA00075319"/>
    </source>
</evidence>
<dbReference type="InterPro" id="IPR047022">
    <property type="entry name" value="Rabphilin_Doc2_C2A"/>
</dbReference>
<dbReference type="SUPFAM" id="SSF49562">
    <property type="entry name" value="C2 domain (Calcium/lipid-binding domain, CaLB)"/>
    <property type="match status" value="2"/>
</dbReference>
<feature type="region of interest" description="Disordered" evidence="18">
    <location>
        <begin position="334"/>
        <end position="365"/>
    </location>
</feature>
<feature type="domain" description="FYVE-type" evidence="20">
    <location>
        <begin position="89"/>
        <end position="146"/>
    </location>
</feature>
<feature type="compositionally biased region" description="Pro residues" evidence="18">
    <location>
        <begin position="339"/>
        <end position="349"/>
    </location>
</feature>
<organism evidence="22 23">
    <name type="scientific">Platysteira castanea</name>
    <dbReference type="NCBI Taxonomy" id="1160851"/>
    <lineage>
        <taxon>Eukaryota</taxon>
        <taxon>Metazoa</taxon>
        <taxon>Chordata</taxon>
        <taxon>Craniata</taxon>
        <taxon>Vertebrata</taxon>
        <taxon>Euteleostomi</taxon>
        <taxon>Archelosauria</taxon>
        <taxon>Archosauria</taxon>
        <taxon>Dinosauria</taxon>
        <taxon>Saurischia</taxon>
        <taxon>Theropoda</taxon>
        <taxon>Coelurosauria</taxon>
        <taxon>Aves</taxon>
        <taxon>Neognathae</taxon>
        <taxon>Neoaves</taxon>
        <taxon>Telluraves</taxon>
        <taxon>Australaves</taxon>
        <taxon>Passeriformes</taxon>
        <taxon>Corvoidea</taxon>
        <taxon>Platysteiridae</taxon>
        <taxon>Platysteira</taxon>
    </lineage>
</organism>
<dbReference type="InterPro" id="IPR010911">
    <property type="entry name" value="Rab_BD"/>
</dbReference>
<dbReference type="GO" id="GO:0061669">
    <property type="term" value="P:spontaneous neurotransmitter secretion"/>
    <property type="evidence" value="ECO:0007669"/>
    <property type="project" value="TreeGrafter"/>
</dbReference>
<evidence type="ECO:0000256" key="11">
    <source>
        <dbReference type="ARBA" id="ARBA00023329"/>
    </source>
</evidence>
<dbReference type="InterPro" id="IPR043566">
    <property type="entry name" value="Rabphilin/DOC2/Noc2"/>
</dbReference>
<dbReference type="GO" id="GO:0031267">
    <property type="term" value="F:small GTPase binding"/>
    <property type="evidence" value="ECO:0007669"/>
    <property type="project" value="InterPro"/>
</dbReference>
<evidence type="ECO:0000256" key="14">
    <source>
        <dbReference type="ARBA" id="ARBA00074108"/>
    </source>
</evidence>
<feature type="domain" description="C2" evidence="19">
    <location>
        <begin position="372"/>
        <end position="505"/>
    </location>
</feature>
<keyword evidence="5" id="KW-0677">Repeat</keyword>
<keyword evidence="11" id="KW-0968">Cytoplasmic vesicle</keyword>
<dbReference type="CDD" id="cd04035">
    <property type="entry name" value="C2A_Rabphilin_Doc2"/>
    <property type="match status" value="1"/>
</dbReference>
<keyword evidence="6 17" id="KW-0863">Zinc-finger</keyword>
<name>A0A7K5VMV8_9CORV</name>
<dbReference type="FunFam" id="2.60.40.150:FF:000032">
    <property type="entry name" value="Double c2-like domain-containing"/>
    <property type="match status" value="1"/>
</dbReference>
<evidence type="ECO:0000256" key="5">
    <source>
        <dbReference type="ARBA" id="ARBA00022737"/>
    </source>
</evidence>
<dbReference type="GO" id="GO:0006887">
    <property type="term" value="P:exocytosis"/>
    <property type="evidence" value="ECO:0007669"/>
    <property type="project" value="UniProtKB-KW"/>
</dbReference>
<dbReference type="PANTHER" id="PTHR45729:SF9">
    <property type="entry name" value="DOUBLE C2-LIKE DOMAIN-CONTAINING PROTEIN BETA"/>
    <property type="match status" value="1"/>
</dbReference>
<dbReference type="PRINTS" id="PR00360">
    <property type="entry name" value="C2DOMAIN"/>
</dbReference>
<comment type="subcellular location">
    <subcellularLocation>
        <location evidence="1">Cytoplasmic vesicle</location>
        <location evidence="1">Secretory vesicle membrane</location>
    </subcellularLocation>
    <subcellularLocation>
        <location evidence="12">Synapse</location>
    </subcellularLocation>
</comment>
<feature type="non-terminal residue" evidence="22">
    <location>
        <position position="1"/>
    </location>
</feature>
<keyword evidence="7" id="KW-0862">Zinc</keyword>
<evidence type="ECO:0000256" key="6">
    <source>
        <dbReference type="ARBA" id="ARBA00022771"/>
    </source>
</evidence>
<evidence type="ECO:0000259" key="20">
    <source>
        <dbReference type="PROSITE" id="PS50178"/>
    </source>
</evidence>
<keyword evidence="10" id="KW-0472">Membrane</keyword>
<proteinExistence type="predicted"/>
<evidence type="ECO:0000313" key="22">
    <source>
        <dbReference type="EMBL" id="NWU29944.1"/>
    </source>
</evidence>
<keyword evidence="2" id="KW-0268">Exocytosis</keyword>
<keyword evidence="3" id="KW-0963">Cytoplasm</keyword>
<evidence type="ECO:0000313" key="23">
    <source>
        <dbReference type="Proteomes" id="UP000584415"/>
    </source>
</evidence>
<keyword evidence="9" id="KW-0770">Synapse</keyword>
<dbReference type="InterPro" id="IPR041857">
    <property type="entry name" value="Noc2_FYVE"/>
</dbReference>
<dbReference type="FunFam" id="3.30.40.10:FF:000347">
    <property type="entry name" value="rab effector Noc2 isoform X1"/>
    <property type="match status" value="1"/>
</dbReference>
<evidence type="ECO:0000256" key="9">
    <source>
        <dbReference type="ARBA" id="ARBA00023018"/>
    </source>
</evidence>
<evidence type="ECO:0000256" key="8">
    <source>
        <dbReference type="ARBA" id="ARBA00022837"/>
    </source>
</evidence>
<evidence type="ECO:0000256" key="7">
    <source>
        <dbReference type="ARBA" id="ARBA00022833"/>
    </source>
</evidence>
<keyword evidence="4" id="KW-0479">Metal-binding</keyword>
<dbReference type="Gene3D" id="3.30.40.10">
    <property type="entry name" value="Zinc/RING finger domain, C3HC4 (zinc finger)"/>
    <property type="match status" value="1"/>
</dbReference>
<dbReference type="EMBL" id="VYXC01010845">
    <property type="protein sequence ID" value="NWU29944.1"/>
    <property type="molecule type" value="Genomic_DNA"/>
</dbReference>
<dbReference type="PANTHER" id="PTHR45729">
    <property type="entry name" value="RABPHILIN, ISOFORM A"/>
    <property type="match status" value="1"/>
</dbReference>
<dbReference type="FunFam" id="2.60.40.150:FF:000023">
    <property type="entry name" value="Double C2-like domain-containing protein"/>
    <property type="match status" value="1"/>
</dbReference>
<evidence type="ECO:0000256" key="17">
    <source>
        <dbReference type="PROSITE-ProRule" id="PRU00091"/>
    </source>
</evidence>
<feature type="domain" description="RabBD" evidence="21">
    <location>
        <begin position="41"/>
        <end position="158"/>
    </location>
</feature>
<dbReference type="InterPro" id="IPR013083">
    <property type="entry name" value="Znf_RING/FYVE/PHD"/>
</dbReference>
<keyword evidence="23" id="KW-1185">Reference proteome</keyword>
<dbReference type="Pfam" id="PF02318">
    <property type="entry name" value="FYVE_2"/>
    <property type="match status" value="1"/>
</dbReference>
<dbReference type="PROSITE" id="PS50916">
    <property type="entry name" value="RABBD"/>
    <property type="match status" value="1"/>
</dbReference>
<dbReference type="SMART" id="SM00239">
    <property type="entry name" value="C2"/>
    <property type="match status" value="2"/>
</dbReference>
<dbReference type="GO" id="GO:0017158">
    <property type="term" value="P:regulation of calcium ion-dependent exocytosis"/>
    <property type="evidence" value="ECO:0007669"/>
    <property type="project" value="TreeGrafter"/>
</dbReference>
<dbReference type="SUPFAM" id="SSF57903">
    <property type="entry name" value="FYVE/PHD zinc finger"/>
    <property type="match status" value="1"/>
</dbReference>
<sequence length="692" mass="77437">MADMIFGSGTGPWVCPNDRQLALRAKLQTGWSVHTFQTEKQRKMQALSPNELEVILGVIRKAERLDVVEQQRIGRLVERLENMRKNAMGNGLSQCLLCGEMLGLLGSSSVFCQDCKKKVCTKCGIETVGAQKRPLWLCKICSEQREVWKRSGAWFYKGLPKYIRPLKSSSSSRALELQPWQGEAAVPEPESVGSSRSFTWARGKGWLCLLCSLRDDEELAFCFSGQGSRDPSRGCPCPWEPWGAGSGATRMWHSISLAQPAMGREGRGAAPVPGGFHGPWGLPRSLGGSHGPRGLPRSLSTTGHNRTMAPDTARCPQPPGGVWQGPALLWHGAESQPTSPHPITPPSPRCPRGQAPEEVVDPEGYESDDCTALGTLDFSLLYDQENNALHCTINKAKGLKPMDHNGLADPYVKLHLLPGASKANKLRTKTLRNTLNPTWNETLTYYGITDEDMIRKTLRAELSPRETEFVISVCDEDKFRHNEFIGETRIPLKKLKPNQTKNFNICLEKQLPGWWQEHPSGWGGVWLWLYPGAAPRLGAFPPQIDKTEDKSLEERGRILVSLKYSSQKQGLQVGIMRCAHLAAMDANGYSDPYVKIYLKPDEDKKSKHKTAVKKKTLNPEFNEEFFYEIKHGDLAKKTLEVTVWDYDIGKSNDFIGGVVLGINAKGERLKHWFDCLKNKDKKIERWHTLTNE</sequence>
<accession>A0A7K5VMV8</accession>
<dbReference type="Pfam" id="PF00168">
    <property type="entry name" value="C2"/>
    <property type="match status" value="2"/>
</dbReference>
<dbReference type="InterPro" id="IPR011011">
    <property type="entry name" value="Znf_FYVE_PHD"/>
</dbReference>
<dbReference type="CDD" id="cd08384">
    <property type="entry name" value="C2B_Rabphilin_Doc2"/>
    <property type="match status" value="1"/>
</dbReference>
<dbReference type="GO" id="GO:0098793">
    <property type="term" value="C:presynapse"/>
    <property type="evidence" value="ECO:0007669"/>
    <property type="project" value="GOC"/>
</dbReference>
<dbReference type="GO" id="GO:0008270">
    <property type="term" value="F:zinc ion binding"/>
    <property type="evidence" value="ECO:0007669"/>
    <property type="project" value="UniProtKB-KW"/>
</dbReference>
<evidence type="ECO:0000256" key="18">
    <source>
        <dbReference type="SAM" id="MobiDB-lite"/>
    </source>
</evidence>
<dbReference type="AlphaFoldDB" id="A0A7K5VMV8"/>
<dbReference type="InterPro" id="IPR017455">
    <property type="entry name" value="Znf_FYVE-rel"/>
</dbReference>
<dbReference type="InterPro" id="IPR041282">
    <property type="entry name" value="FYVE_2"/>
</dbReference>
<dbReference type="CDD" id="cd15763">
    <property type="entry name" value="FYVE_RPH3L"/>
    <property type="match status" value="1"/>
</dbReference>
<evidence type="ECO:0000256" key="16">
    <source>
        <dbReference type="ARBA" id="ARBA00083393"/>
    </source>
</evidence>
<dbReference type="PROSITE" id="PS50178">
    <property type="entry name" value="ZF_FYVE"/>
    <property type="match status" value="1"/>
</dbReference>
<protein>
    <recommendedName>
        <fullName evidence="14">Rab effector Noc2</fullName>
    </recommendedName>
    <alternativeName>
        <fullName evidence="16">No C2 domains protein</fullName>
    </alternativeName>
    <alternativeName>
        <fullName evidence="15">Rabphilin-3A-like protein</fullName>
    </alternativeName>
</protein>
<reference evidence="22 23" key="1">
    <citation type="submission" date="2019-09" db="EMBL/GenBank/DDBJ databases">
        <title>Bird 10,000 Genomes (B10K) Project - Family phase.</title>
        <authorList>
            <person name="Zhang G."/>
        </authorList>
    </citation>
    <scope>NUCLEOTIDE SEQUENCE [LARGE SCALE GENOMIC DNA]</scope>
    <source>
        <strain evidence="22">B10K-DU-001-71</strain>
        <tissue evidence="22">Muscle</tissue>
    </source>
</reference>
<evidence type="ECO:0000256" key="2">
    <source>
        <dbReference type="ARBA" id="ARBA00022483"/>
    </source>
</evidence>
<comment type="subunit">
    <text evidence="13">Recruited to dense-core vesicles through specific interaction with RAB27A in endocrine cells. Interacts with RAB3A, RAB3B, RAB3C and RAB3D. Interacts with ZYX.</text>
</comment>
<feature type="domain" description="C2" evidence="19">
    <location>
        <begin position="554"/>
        <end position="687"/>
    </location>
</feature>
<evidence type="ECO:0000256" key="1">
    <source>
        <dbReference type="ARBA" id="ARBA00004250"/>
    </source>
</evidence>